<sequence length="229" mass="23927">MPDSGGNSERGSIDDLPWASVFDPAANARALSAIQAEGFRAASQIVDRFIRIVAPDGSDSGPAPSHPPADGAPPTNVASDLETLTRSWWSMVGRMLLQSAPKATGLAGDGDTALDLQNAESAGQVNLEAQVGGSAAAEVWLHNRGADDFGNVSLRCSDLLSADGNIFQAESVMLEPTAVPMPARSSRGVELNARVAEYVRPGLYRGTLLVEGHPNLWLPVTLVVTMPAS</sequence>
<dbReference type="RefSeq" id="WP_260992202.1">
    <property type="nucleotide sequence ID" value="NZ_JAODWD010000002.1"/>
</dbReference>
<keyword evidence="3" id="KW-1185">Reference proteome</keyword>
<organism evidence="2 3">
    <name type="scientific">Mycobacterium deserti</name>
    <dbReference type="NCBI Taxonomy" id="2978347"/>
    <lineage>
        <taxon>Bacteria</taxon>
        <taxon>Bacillati</taxon>
        <taxon>Actinomycetota</taxon>
        <taxon>Actinomycetes</taxon>
        <taxon>Mycobacteriales</taxon>
        <taxon>Mycobacteriaceae</taxon>
        <taxon>Mycobacterium</taxon>
    </lineage>
</organism>
<protein>
    <submittedName>
        <fullName evidence="2">Uncharacterized protein</fullName>
    </submittedName>
</protein>
<comment type="caution">
    <text evidence="2">The sequence shown here is derived from an EMBL/GenBank/DDBJ whole genome shotgun (WGS) entry which is preliminary data.</text>
</comment>
<gene>
    <name evidence="2" type="ORF">N4S67_06770</name>
</gene>
<accession>A0ABT2M849</accession>
<reference evidence="3" key="1">
    <citation type="submission" date="2023-07" db="EMBL/GenBank/DDBJ databases">
        <authorList>
            <person name="Deng Y."/>
            <person name="Zhang Y.-Q."/>
        </authorList>
    </citation>
    <scope>NUCLEOTIDE SEQUENCE [LARGE SCALE GENOMIC DNA]</scope>
    <source>
        <strain evidence="3">CPCC 205710</strain>
    </source>
</reference>
<name>A0ABT2M849_9MYCO</name>
<proteinExistence type="predicted"/>
<evidence type="ECO:0000313" key="2">
    <source>
        <dbReference type="EMBL" id="MCT7658121.1"/>
    </source>
</evidence>
<dbReference type="EMBL" id="JAODWD010000002">
    <property type="protein sequence ID" value="MCT7658121.1"/>
    <property type="molecule type" value="Genomic_DNA"/>
</dbReference>
<feature type="region of interest" description="Disordered" evidence="1">
    <location>
        <begin position="56"/>
        <end position="75"/>
    </location>
</feature>
<evidence type="ECO:0000313" key="3">
    <source>
        <dbReference type="Proteomes" id="UP001206639"/>
    </source>
</evidence>
<dbReference type="Proteomes" id="UP001206639">
    <property type="component" value="Unassembled WGS sequence"/>
</dbReference>
<evidence type="ECO:0000256" key="1">
    <source>
        <dbReference type="SAM" id="MobiDB-lite"/>
    </source>
</evidence>